<dbReference type="Pfam" id="PF02254">
    <property type="entry name" value="TrkA_N"/>
    <property type="match status" value="1"/>
</dbReference>
<feature type="transmembrane region" description="Helical" evidence="10">
    <location>
        <begin position="365"/>
        <end position="383"/>
    </location>
</feature>
<feature type="transmembrane region" description="Helical" evidence="10">
    <location>
        <begin position="276"/>
        <end position="294"/>
    </location>
</feature>
<sequence>MTELLLYTFIYLSFAVLAVMISQRAGLGSVLGYLLAGIAIGPVLGFVGKETQSIGHVAEFGVVMMLFIVGLELAPKMLWQMRHKLIGLGGLQVGLSLFGITALAMLFGLSWQIGVALGCILSLSSTAIVLQTFAEKKLISTQGGQSGFAVLLFQDVAAIPMLTLLPLLGMASVQHEPNNLLSGMDGWVIALVGVGAVAFIVMLMRYAVPFFLQMISRYRIHEMFLVFTLTVVVGIATLMSLVGLSPALGAFIAGVALANSPYRHEMESQLDPFKSLFLGLFFITVGASMNFALLKSNLTEIIAITLGVMTLKGMVLYGLGRLFKLNPLANKLLTLSLAGAGEFGFVLISIANHARVLPKELSDKILLVVALSMILTPLCFVVYEKVFAKKVLKDEQPAPTNDDITHTAEVVILGHGRFGQQVNSLLMACGFHTTVIDNHVEMIEGLAKFGIQTYYGDATRPDMLKSIGLKNAKMLVICLANEQASTDIIHFVRRHYPHVTILARAYDARHTFDLHHAGANYIIRETADSAIRSGRIVLEQLGLSRDKARELTKFYEARERHHLGRASHLYDPAVSVYDNDEMMNLIKNLREETNQMMSAIRRGKSVDWQEDPECWTRTKKGIS</sequence>
<comment type="caution">
    <text evidence="12">The sequence shown here is derived from an EMBL/GenBank/DDBJ whole genome shotgun (WGS) entry which is preliminary data.</text>
</comment>
<dbReference type="InterPro" id="IPR006153">
    <property type="entry name" value="Cation/H_exchanger_TM"/>
</dbReference>
<evidence type="ECO:0000256" key="8">
    <source>
        <dbReference type="ARBA" id="ARBA00023065"/>
    </source>
</evidence>
<dbReference type="Gene3D" id="1.20.1530.20">
    <property type="match status" value="1"/>
</dbReference>
<dbReference type="InterPro" id="IPR038770">
    <property type="entry name" value="Na+/solute_symporter_sf"/>
</dbReference>
<keyword evidence="4" id="KW-0633">Potassium transport</keyword>
<keyword evidence="7 10" id="KW-1133">Transmembrane helix</keyword>
<dbReference type="PROSITE" id="PS51201">
    <property type="entry name" value="RCK_N"/>
    <property type="match status" value="1"/>
</dbReference>
<dbReference type="PANTHER" id="PTHR46157">
    <property type="entry name" value="K(+) EFFLUX ANTIPORTER 3, CHLOROPLASTIC"/>
    <property type="match status" value="1"/>
</dbReference>
<name>A0A1B8PIF9_MORNO</name>
<dbReference type="InterPro" id="IPR036291">
    <property type="entry name" value="NAD(P)-bd_dom_sf"/>
</dbReference>
<keyword evidence="3" id="KW-0050">Antiport</keyword>
<protein>
    <submittedName>
        <fullName evidence="12">Potassium transporter</fullName>
    </submittedName>
</protein>
<feature type="transmembrane region" description="Helical" evidence="10">
    <location>
        <begin position="54"/>
        <end position="73"/>
    </location>
</feature>
<evidence type="ECO:0000256" key="10">
    <source>
        <dbReference type="SAM" id="Phobius"/>
    </source>
</evidence>
<organism evidence="12 13">
    <name type="scientific">Moraxella nonliquefaciens</name>
    <dbReference type="NCBI Taxonomy" id="478"/>
    <lineage>
        <taxon>Bacteria</taxon>
        <taxon>Pseudomonadati</taxon>
        <taxon>Pseudomonadota</taxon>
        <taxon>Gammaproteobacteria</taxon>
        <taxon>Moraxellales</taxon>
        <taxon>Moraxellaceae</taxon>
        <taxon>Moraxella</taxon>
    </lineage>
</organism>
<keyword evidence="8" id="KW-0406">Ion transport</keyword>
<feature type="transmembrane region" description="Helical" evidence="10">
    <location>
        <begin position="146"/>
        <end position="167"/>
    </location>
</feature>
<proteinExistence type="predicted"/>
<keyword evidence="5 10" id="KW-0812">Transmembrane</keyword>
<comment type="subcellular location">
    <subcellularLocation>
        <location evidence="1">Endomembrane system</location>
        <topology evidence="1">Multi-pass membrane protein</topology>
    </subcellularLocation>
</comment>
<evidence type="ECO:0000259" key="11">
    <source>
        <dbReference type="PROSITE" id="PS51201"/>
    </source>
</evidence>
<dbReference type="GO" id="GO:0015297">
    <property type="term" value="F:antiporter activity"/>
    <property type="evidence" value="ECO:0007669"/>
    <property type="project" value="UniProtKB-KW"/>
</dbReference>
<evidence type="ECO:0000256" key="1">
    <source>
        <dbReference type="ARBA" id="ARBA00004127"/>
    </source>
</evidence>
<dbReference type="Pfam" id="PF00999">
    <property type="entry name" value="Na_H_Exchanger"/>
    <property type="match status" value="1"/>
</dbReference>
<evidence type="ECO:0000313" key="13">
    <source>
        <dbReference type="Proteomes" id="UP000092671"/>
    </source>
</evidence>
<dbReference type="AlphaFoldDB" id="A0A1B8PIF9"/>
<evidence type="ECO:0000256" key="2">
    <source>
        <dbReference type="ARBA" id="ARBA00022448"/>
    </source>
</evidence>
<feature type="transmembrane region" description="Helical" evidence="10">
    <location>
        <begin position="30"/>
        <end position="48"/>
    </location>
</feature>
<feature type="transmembrane region" description="Helical" evidence="10">
    <location>
        <begin position="224"/>
        <end position="256"/>
    </location>
</feature>
<feature type="transmembrane region" description="Helical" evidence="10">
    <location>
        <begin position="85"/>
        <end position="107"/>
    </location>
</feature>
<dbReference type="FunFam" id="3.40.50.720:FF:000036">
    <property type="entry name" value="Glutathione-regulated potassium-efflux system protein KefB"/>
    <property type="match status" value="1"/>
</dbReference>
<feature type="transmembrane region" description="Helical" evidence="10">
    <location>
        <begin position="113"/>
        <end position="134"/>
    </location>
</feature>
<dbReference type="Gene3D" id="3.40.50.720">
    <property type="entry name" value="NAD(P)-binding Rossmann-like Domain"/>
    <property type="match status" value="1"/>
</dbReference>
<feature type="transmembrane region" description="Helical" evidence="10">
    <location>
        <begin position="332"/>
        <end position="353"/>
    </location>
</feature>
<dbReference type="GO" id="GO:1902600">
    <property type="term" value="P:proton transmembrane transport"/>
    <property type="evidence" value="ECO:0007669"/>
    <property type="project" value="InterPro"/>
</dbReference>
<evidence type="ECO:0000256" key="5">
    <source>
        <dbReference type="ARBA" id="ARBA00022692"/>
    </source>
</evidence>
<reference evidence="12 13" key="1">
    <citation type="submission" date="2016-06" db="EMBL/GenBank/DDBJ databases">
        <title>Draft genome of Moraxella nonliquefaciens CCUG 60284.</title>
        <authorList>
            <person name="Salva-Serra F."/>
            <person name="Engstrom-Jakobsson H."/>
            <person name="Thorell K."/>
            <person name="Gonzales-Siles L."/>
            <person name="Karlsson R."/>
            <person name="Boulund F."/>
            <person name="Engstrand L."/>
            <person name="Kristiansson E."/>
            <person name="Moore E."/>
        </authorList>
    </citation>
    <scope>NUCLEOTIDE SEQUENCE [LARGE SCALE GENOMIC DNA]</scope>
    <source>
        <strain evidence="12 13">CCUG 60284</strain>
    </source>
</reference>
<feature type="transmembrane region" description="Helical" evidence="10">
    <location>
        <begin position="301"/>
        <end position="320"/>
    </location>
</feature>
<dbReference type="RefSeq" id="WP_066893918.1">
    <property type="nucleotide sequence ID" value="NZ_LZDN01000040.1"/>
</dbReference>
<dbReference type="EMBL" id="LZDN01000040">
    <property type="protein sequence ID" value="OBX48870.1"/>
    <property type="molecule type" value="Genomic_DNA"/>
</dbReference>
<keyword evidence="2" id="KW-0813">Transport</keyword>
<evidence type="ECO:0000256" key="6">
    <source>
        <dbReference type="ARBA" id="ARBA00022958"/>
    </source>
</evidence>
<evidence type="ECO:0000256" key="4">
    <source>
        <dbReference type="ARBA" id="ARBA00022538"/>
    </source>
</evidence>
<dbReference type="InterPro" id="IPR003148">
    <property type="entry name" value="RCK_N"/>
</dbReference>
<dbReference type="GO" id="GO:0006813">
    <property type="term" value="P:potassium ion transport"/>
    <property type="evidence" value="ECO:0007669"/>
    <property type="project" value="UniProtKB-KW"/>
</dbReference>
<dbReference type="GO" id="GO:0005886">
    <property type="term" value="C:plasma membrane"/>
    <property type="evidence" value="ECO:0007669"/>
    <property type="project" value="TreeGrafter"/>
</dbReference>
<keyword evidence="9 10" id="KW-0472">Membrane</keyword>
<dbReference type="SUPFAM" id="SSF51735">
    <property type="entry name" value="NAD(P)-binding Rossmann-fold domains"/>
    <property type="match status" value="1"/>
</dbReference>
<dbReference type="OrthoDB" id="9781411at2"/>
<evidence type="ECO:0000256" key="9">
    <source>
        <dbReference type="ARBA" id="ARBA00023136"/>
    </source>
</evidence>
<accession>A0A1B8PIF9</accession>
<dbReference type="PANTHER" id="PTHR46157:SF4">
    <property type="entry name" value="K(+) EFFLUX ANTIPORTER 3, CHLOROPLASTIC"/>
    <property type="match status" value="1"/>
</dbReference>
<evidence type="ECO:0000313" key="12">
    <source>
        <dbReference type="EMBL" id="OBX48870.1"/>
    </source>
</evidence>
<dbReference type="GO" id="GO:0012505">
    <property type="term" value="C:endomembrane system"/>
    <property type="evidence" value="ECO:0007669"/>
    <property type="project" value="UniProtKB-SubCell"/>
</dbReference>
<feature type="transmembrane region" description="Helical" evidence="10">
    <location>
        <begin position="187"/>
        <end position="212"/>
    </location>
</feature>
<feature type="domain" description="RCK N-terminal" evidence="11">
    <location>
        <begin position="407"/>
        <end position="531"/>
    </location>
</feature>
<evidence type="ECO:0000256" key="7">
    <source>
        <dbReference type="ARBA" id="ARBA00022989"/>
    </source>
</evidence>
<gene>
    <name evidence="12" type="ORF">A9Z60_04330</name>
</gene>
<keyword evidence="6" id="KW-0630">Potassium</keyword>
<evidence type="ECO:0000256" key="3">
    <source>
        <dbReference type="ARBA" id="ARBA00022449"/>
    </source>
</evidence>
<feature type="transmembrane region" description="Helical" evidence="10">
    <location>
        <begin position="6"/>
        <end position="23"/>
    </location>
</feature>
<dbReference type="Proteomes" id="UP000092671">
    <property type="component" value="Unassembled WGS sequence"/>
</dbReference>